<dbReference type="GO" id="GO:0005789">
    <property type="term" value="C:endoplasmic reticulum membrane"/>
    <property type="evidence" value="ECO:0007669"/>
    <property type="project" value="UniProtKB-SubCell"/>
</dbReference>
<keyword evidence="15" id="KW-1185">Reference proteome</keyword>
<evidence type="ECO:0000256" key="7">
    <source>
        <dbReference type="ARBA" id="ARBA00022824"/>
    </source>
</evidence>
<keyword evidence="11" id="KW-0503">Monooxygenase</keyword>
<dbReference type="InterPro" id="IPR002401">
    <property type="entry name" value="Cyt_P450_E_grp-I"/>
</dbReference>
<dbReference type="GO" id="GO:0016712">
    <property type="term" value="F:oxidoreductase activity, acting on paired donors, with incorporation or reduction of molecular oxygen, reduced flavin or flavoprotein as one donor, and incorporation of one atom of oxygen"/>
    <property type="evidence" value="ECO:0007669"/>
    <property type="project" value="InterPro"/>
</dbReference>
<dbReference type="RefSeq" id="XP_033811324.1">
    <property type="nucleotide sequence ID" value="XM_033955433.1"/>
</dbReference>
<evidence type="ECO:0000256" key="6">
    <source>
        <dbReference type="ARBA" id="ARBA00022723"/>
    </source>
</evidence>
<evidence type="ECO:0000313" key="15">
    <source>
        <dbReference type="Proteomes" id="UP000515159"/>
    </source>
</evidence>
<comment type="similarity">
    <text evidence="4">Belongs to the cytochrome P450 family.</text>
</comment>
<name>A0A6P8S0J1_GEOSA</name>
<protein>
    <submittedName>
        <fullName evidence="16">Cytochrome P450 2G1-like</fullName>
    </submittedName>
</protein>
<keyword evidence="12 14" id="KW-0472">Membrane</keyword>
<dbReference type="KEGG" id="gsh:117365249"/>
<comment type="cofactor">
    <cofactor evidence="1 13">
        <name>heme</name>
        <dbReference type="ChEBI" id="CHEBI:30413"/>
    </cofactor>
</comment>
<dbReference type="PANTHER" id="PTHR24300">
    <property type="entry name" value="CYTOCHROME P450 508A4-RELATED"/>
    <property type="match status" value="1"/>
</dbReference>
<evidence type="ECO:0000256" key="4">
    <source>
        <dbReference type="ARBA" id="ARBA00010617"/>
    </source>
</evidence>
<dbReference type="PRINTS" id="PR01684">
    <property type="entry name" value="EP450ICYP2A"/>
</dbReference>
<evidence type="ECO:0000256" key="12">
    <source>
        <dbReference type="ARBA" id="ARBA00023136"/>
    </source>
</evidence>
<evidence type="ECO:0000256" key="1">
    <source>
        <dbReference type="ARBA" id="ARBA00001971"/>
    </source>
</evidence>
<evidence type="ECO:0000256" key="11">
    <source>
        <dbReference type="ARBA" id="ARBA00023033"/>
    </source>
</evidence>
<dbReference type="Proteomes" id="UP000515159">
    <property type="component" value="Chromosome 8"/>
</dbReference>
<keyword evidence="5 13" id="KW-0349">Heme</keyword>
<evidence type="ECO:0000256" key="13">
    <source>
        <dbReference type="PIRSR" id="PIRSR602401-1"/>
    </source>
</evidence>
<gene>
    <name evidence="16" type="primary">LOC117365249</name>
</gene>
<evidence type="ECO:0000256" key="10">
    <source>
        <dbReference type="ARBA" id="ARBA00023004"/>
    </source>
</evidence>
<dbReference type="FunFam" id="1.10.630.10:FF:000001">
    <property type="entry name" value="Cytochrome P450, family 2"/>
    <property type="match status" value="1"/>
</dbReference>
<feature type="binding site" description="axial binding residue" evidence="13">
    <location>
        <position position="438"/>
    </location>
    <ligand>
        <name>heme</name>
        <dbReference type="ChEBI" id="CHEBI:30413"/>
    </ligand>
    <ligandPart>
        <name>Fe</name>
        <dbReference type="ChEBI" id="CHEBI:18248"/>
    </ligandPart>
</feature>
<reference evidence="16" key="1">
    <citation type="submission" date="2025-08" db="UniProtKB">
        <authorList>
            <consortium name="RefSeq"/>
        </authorList>
    </citation>
    <scope>IDENTIFICATION</scope>
</reference>
<dbReference type="PRINTS" id="PR00463">
    <property type="entry name" value="EP450I"/>
</dbReference>
<dbReference type="GO" id="GO:0019373">
    <property type="term" value="P:epoxygenase P450 pathway"/>
    <property type="evidence" value="ECO:0007669"/>
    <property type="project" value="TreeGrafter"/>
</dbReference>
<evidence type="ECO:0000313" key="16">
    <source>
        <dbReference type="RefSeq" id="XP_033811324.1"/>
    </source>
</evidence>
<dbReference type="InterPro" id="IPR036396">
    <property type="entry name" value="Cyt_P450_sf"/>
</dbReference>
<evidence type="ECO:0000256" key="3">
    <source>
        <dbReference type="ARBA" id="ARBA00004586"/>
    </source>
</evidence>
<sequence>MDFGIVLTFLAAFIICLLLTSIWKNVSMKSRLPPGPTPLPVLGNLLQVKGGEMVKCLLQLNEKYGPLFTVYFGPHRVVVLCGYEVVKEALIDQGDDFLFRGKSPVFDRIFHGYGVGMSNGERWKKLRQFSLMTLRNLGMGKRSLEERVQEEVQYVMEEFKKKNQLPFNPQHLFFYFASNVISSVIFGKRFDYDDEEWSSRLCLLKEGVYIMTTVWGQLYDLFPSIMQFMPGPHNKMFQTFEELKEYISQRVKKNKETLDPNNPRDFIDCFLIRMEKEKEDKDPCFVMENLVLSVLDIYIAGTETISNTIAYGLLLLMKYPEIEAKLHEEIDLVIGRNRNPSIEDRSSMPYTNAVIHEIQRFGDIFPMGAARTVNKDTPFRGYQIPKDTIVLTMLGTVLRDPKHFLDPENFNPRNFLDENEEFKKNDAFLPFATGKRMCLGEGLARMELFLFITSILQNFNLKPLIDPKDIDITPAESGFENVPQDYELCIIPR</sequence>
<keyword evidence="6 13" id="KW-0479">Metal-binding</keyword>
<dbReference type="InterPro" id="IPR008067">
    <property type="entry name" value="Cyt_P450_E_grp-I_CYP2A-like"/>
</dbReference>
<dbReference type="OrthoDB" id="1103324at2759"/>
<comment type="subcellular location">
    <subcellularLocation>
        <location evidence="3">Endoplasmic reticulum membrane</location>
    </subcellularLocation>
    <subcellularLocation>
        <location evidence="2">Microsome membrane</location>
    </subcellularLocation>
</comment>
<dbReference type="GO" id="GO:0008392">
    <property type="term" value="F:arachidonate epoxygenase activity"/>
    <property type="evidence" value="ECO:0007669"/>
    <property type="project" value="TreeGrafter"/>
</dbReference>
<dbReference type="SUPFAM" id="SSF48264">
    <property type="entry name" value="Cytochrome P450"/>
    <property type="match status" value="1"/>
</dbReference>
<keyword evidence="14" id="KW-0812">Transmembrane</keyword>
<dbReference type="Gene3D" id="1.10.630.10">
    <property type="entry name" value="Cytochrome P450"/>
    <property type="match status" value="1"/>
</dbReference>
<keyword evidence="7" id="KW-0256">Endoplasmic reticulum</keyword>
<dbReference type="GO" id="GO:0006805">
    <property type="term" value="P:xenobiotic metabolic process"/>
    <property type="evidence" value="ECO:0007669"/>
    <property type="project" value="TreeGrafter"/>
</dbReference>
<evidence type="ECO:0000256" key="5">
    <source>
        <dbReference type="ARBA" id="ARBA00022617"/>
    </source>
</evidence>
<feature type="transmembrane region" description="Helical" evidence="14">
    <location>
        <begin position="6"/>
        <end position="23"/>
    </location>
</feature>
<dbReference type="CDD" id="cd11026">
    <property type="entry name" value="CYP2"/>
    <property type="match status" value="1"/>
</dbReference>
<dbReference type="InterPro" id="IPR050182">
    <property type="entry name" value="Cytochrome_P450_fam2"/>
</dbReference>
<dbReference type="GO" id="GO:0020037">
    <property type="term" value="F:heme binding"/>
    <property type="evidence" value="ECO:0007669"/>
    <property type="project" value="InterPro"/>
</dbReference>
<proteinExistence type="inferred from homology"/>
<keyword evidence="14" id="KW-1133">Transmembrane helix</keyword>
<dbReference type="GeneID" id="117365249"/>
<dbReference type="InterPro" id="IPR001128">
    <property type="entry name" value="Cyt_P450"/>
</dbReference>
<dbReference type="GO" id="GO:0005506">
    <property type="term" value="F:iron ion binding"/>
    <property type="evidence" value="ECO:0007669"/>
    <property type="project" value="InterPro"/>
</dbReference>
<accession>A0A6P8S0J1</accession>
<dbReference type="PANTHER" id="PTHR24300:SF424">
    <property type="entry name" value="CYTOCHROME P450"/>
    <property type="match status" value="1"/>
</dbReference>
<dbReference type="InParanoid" id="A0A6P8S0J1"/>
<keyword evidence="10 13" id="KW-0408">Iron</keyword>
<dbReference type="AlphaFoldDB" id="A0A6P8S0J1"/>
<keyword evidence="9" id="KW-0560">Oxidoreductase</keyword>
<dbReference type="Pfam" id="PF00067">
    <property type="entry name" value="p450"/>
    <property type="match status" value="1"/>
</dbReference>
<dbReference type="PRINTS" id="PR00385">
    <property type="entry name" value="P450"/>
</dbReference>
<evidence type="ECO:0000256" key="2">
    <source>
        <dbReference type="ARBA" id="ARBA00004524"/>
    </source>
</evidence>
<evidence type="ECO:0000256" key="9">
    <source>
        <dbReference type="ARBA" id="ARBA00023002"/>
    </source>
</evidence>
<organism evidence="15 16">
    <name type="scientific">Geotrypetes seraphini</name>
    <name type="common">Gaboon caecilian</name>
    <name type="synonym">Caecilia seraphini</name>
    <dbReference type="NCBI Taxonomy" id="260995"/>
    <lineage>
        <taxon>Eukaryota</taxon>
        <taxon>Metazoa</taxon>
        <taxon>Chordata</taxon>
        <taxon>Craniata</taxon>
        <taxon>Vertebrata</taxon>
        <taxon>Euteleostomi</taxon>
        <taxon>Amphibia</taxon>
        <taxon>Gymnophiona</taxon>
        <taxon>Geotrypetes</taxon>
    </lineage>
</organism>
<evidence type="ECO:0000256" key="8">
    <source>
        <dbReference type="ARBA" id="ARBA00022848"/>
    </source>
</evidence>
<keyword evidence="8" id="KW-0492">Microsome</keyword>
<evidence type="ECO:0000256" key="14">
    <source>
        <dbReference type="SAM" id="Phobius"/>
    </source>
</evidence>